<dbReference type="SUPFAM" id="SSF46689">
    <property type="entry name" value="Homeodomain-like"/>
    <property type="match status" value="1"/>
</dbReference>
<feature type="compositionally biased region" description="Basic and acidic residues" evidence="11">
    <location>
        <begin position="103"/>
        <end position="115"/>
    </location>
</feature>
<dbReference type="PROSITE" id="PS50071">
    <property type="entry name" value="HOMEOBOX_2"/>
    <property type="match status" value="1"/>
</dbReference>
<comment type="subcellular location">
    <subcellularLocation>
        <location evidence="1 9 10">Nucleus</location>
    </subcellularLocation>
</comment>
<dbReference type="GO" id="GO:0005634">
    <property type="term" value="C:nucleus"/>
    <property type="evidence" value="ECO:0007669"/>
    <property type="project" value="UniProtKB-SubCell"/>
</dbReference>
<name>A0AAJ7WS07_PETMA</name>
<dbReference type="CDD" id="cd00086">
    <property type="entry name" value="homeodomain"/>
    <property type="match status" value="1"/>
</dbReference>
<dbReference type="GO" id="GO:0007417">
    <property type="term" value="P:central nervous system development"/>
    <property type="evidence" value="ECO:0007669"/>
    <property type="project" value="TreeGrafter"/>
</dbReference>
<feature type="region of interest" description="Disordered" evidence="11">
    <location>
        <begin position="46"/>
        <end position="140"/>
    </location>
</feature>
<dbReference type="InterPro" id="IPR017970">
    <property type="entry name" value="Homeobox_CS"/>
</dbReference>
<dbReference type="AlphaFoldDB" id="A0AAJ7WS07"/>
<gene>
    <name evidence="14" type="primary">LOC116941276</name>
</gene>
<reference evidence="14" key="1">
    <citation type="submission" date="2025-08" db="UniProtKB">
        <authorList>
            <consortium name="RefSeq"/>
        </authorList>
    </citation>
    <scope>IDENTIFICATION</scope>
    <source>
        <tissue evidence="14">Sperm</tissue>
    </source>
</reference>
<keyword evidence="5 9" id="KW-0238">DNA-binding</keyword>
<dbReference type="InterPro" id="IPR009057">
    <property type="entry name" value="Homeodomain-like_sf"/>
</dbReference>
<keyword evidence="4" id="KW-0805">Transcription regulation</keyword>
<evidence type="ECO:0000256" key="8">
    <source>
        <dbReference type="ARBA" id="ARBA00023242"/>
    </source>
</evidence>
<dbReference type="GO" id="GO:0000978">
    <property type="term" value="F:RNA polymerase II cis-regulatory region sequence-specific DNA binding"/>
    <property type="evidence" value="ECO:0007669"/>
    <property type="project" value="TreeGrafter"/>
</dbReference>
<dbReference type="KEGG" id="pmrn:116941276"/>
<dbReference type="GO" id="GO:0000981">
    <property type="term" value="F:DNA-binding transcription factor activity, RNA polymerase II-specific"/>
    <property type="evidence" value="ECO:0007669"/>
    <property type="project" value="InterPro"/>
</dbReference>
<sequence length="321" mass="33929">MQGPSIIHRALGGPFYYSALVTAPPMMLPPSAASQVLYFARPVVTTRSHPPSPSSSPLPPALAAAAAALPPPPRHPRPPAAAEDTSAGKRPSFSIEAILARSSDSESRRAPRDRAVAAWTRPAQAGSDSSTQEPGSAGYLRGVPPSPLMYPVSALGYYPCSCHGTVLRGRGDACPAHRAALHGPSARGRGSKSKRLRTIFTQAQLERLEKEFARQQYMVGTERYFLASSLHLTEAQVKVWFQNRRIKWRKQSFEQQQARLAKLGLAPLPTPTSTPVAAQIPGPSTHGGVSGSGSSSGGSGSESDAESERASPPDTGASPRD</sequence>
<dbReference type="GO" id="GO:0030182">
    <property type="term" value="P:neuron differentiation"/>
    <property type="evidence" value="ECO:0007669"/>
    <property type="project" value="TreeGrafter"/>
</dbReference>
<dbReference type="InterPro" id="IPR050877">
    <property type="entry name" value="EMX-VAX-Noto_Homeobox_TFs"/>
</dbReference>
<feature type="compositionally biased region" description="Pro residues" evidence="11">
    <location>
        <begin position="50"/>
        <end position="60"/>
    </location>
</feature>
<proteinExistence type="predicted"/>
<dbReference type="RefSeq" id="XP_032808039.1">
    <property type="nucleotide sequence ID" value="XM_032952148.1"/>
</dbReference>
<evidence type="ECO:0000256" key="9">
    <source>
        <dbReference type="PROSITE-ProRule" id="PRU00108"/>
    </source>
</evidence>
<dbReference type="InterPro" id="IPR001356">
    <property type="entry name" value="HD"/>
</dbReference>
<keyword evidence="8 9" id="KW-0539">Nucleus</keyword>
<dbReference type="GO" id="GO:0014028">
    <property type="term" value="P:notochord formation"/>
    <property type="evidence" value="ECO:0007669"/>
    <property type="project" value="UniProtKB-ARBA"/>
</dbReference>
<evidence type="ECO:0000256" key="10">
    <source>
        <dbReference type="RuleBase" id="RU000682"/>
    </source>
</evidence>
<evidence type="ECO:0000256" key="4">
    <source>
        <dbReference type="ARBA" id="ARBA00023015"/>
    </source>
</evidence>
<keyword evidence="3" id="KW-0678">Repressor</keyword>
<accession>A0AAJ7WS07</accession>
<evidence type="ECO:0000313" key="13">
    <source>
        <dbReference type="Proteomes" id="UP001318040"/>
    </source>
</evidence>
<evidence type="ECO:0000259" key="12">
    <source>
        <dbReference type="PROSITE" id="PS50071"/>
    </source>
</evidence>
<feature type="region of interest" description="Disordered" evidence="11">
    <location>
        <begin position="266"/>
        <end position="321"/>
    </location>
</feature>
<evidence type="ECO:0000256" key="11">
    <source>
        <dbReference type="SAM" id="MobiDB-lite"/>
    </source>
</evidence>
<protein>
    <submittedName>
        <fullName evidence="14">Homeobox protein not2-like</fullName>
    </submittedName>
</protein>
<dbReference type="PANTHER" id="PTHR24339">
    <property type="entry name" value="HOMEOBOX PROTEIN EMX-RELATED"/>
    <property type="match status" value="1"/>
</dbReference>
<evidence type="ECO:0000256" key="7">
    <source>
        <dbReference type="ARBA" id="ARBA00023163"/>
    </source>
</evidence>
<feature type="compositionally biased region" description="Gly residues" evidence="11">
    <location>
        <begin position="288"/>
        <end position="300"/>
    </location>
</feature>
<dbReference type="FunFam" id="1.10.10.60:FF:000450">
    <property type="entry name" value="Homeobox protein notochord"/>
    <property type="match status" value="1"/>
</dbReference>
<evidence type="ECO:0000256" key="5">
    <source>
        <dbReference type="ARBA" id="ARBA00023125"/>
    </source>
</evidence>
<keyword evidence="2" id="KW-0217">Developmental protein</keyword>
<feature type="domain" description="Homeobox" evidence="12">
    <location>
        <begin position="191"/>
        <end position="251"/>
    </location>
</feature>
<evidence type="ECO:0000256" key="1">
    <source>
        <dbReference type="ARBA" id="ARBA00004123"/>
    </source>
</evidence>
<dbReference type="PANTHER" id="PTHR24339:SF67">
    <property type="entry name" value="GNOT1 HOMEODOMAIN PROTEIN-RELATED"/>
    <property type="match status" value="1"/>
</dbReference>
<evidence type="ECO:0000313" key="14">
    <source>
        <dbReference type="RefSeq" id="XP_032808039.1"/>
    </source>
</evidence>
<feature type="DNA-binding region" description="Homeobox" evidence="9">
    <location>
        <begin position="193"/>
        <end position="252"/>
    </location>
</feature>
<dbReference type="GeneID" id="116941276"/>
<evidence type="ECO:0000256" key="2">
    <source>
        <dbReference type="ARBA" id="ARBA00022473"/>
    </source>
</evidence>
<keyword evidence="13" id="KW-1185">Reference proteome</keyword>
<keyword evidence="7" id="KW-0804">Transcription</keyword>
<dbReference type="Gene3D" id="1.10.10.60">
    <property type="entry name" value="Homeodomain-like"/>
    <property type="match status" value="1"/>
</dbReference>
<dbReference type="Proteomes" id="UP001318040">
    <property type="component" value="Chromosome 11"/>
</dbReference>
<dbReference type="SMART" id="SM00389">
    <property type="entry name" value="HOX"/>
    <property type="match status" value="1"/>
</dbReference>
<evidence type="ECO:0000256" key="6">
    <source>
        <dbReference type="ARBA" id="ARBA00023155"/>
    </source>
</evidence>
<evidence type="ECO:0000256" key="3">
    <source>
        <dbReference type="ARBA" id="ARBA00022491"/>
    </source>
</evidence>
<organism evidence="13 14">
    <name type="scientific">Petromyzon marinus</name>
    <name type="common">Sea lamprey</name>
    <dbReference type="NCBI Taxonomy" id="7757"/>
    <lineage>
        <taxon>Eukaryota</taxon>
        <taxon>Metazoa</taxon>
        <taxon>Chordata</taxon>
        <taxon>Craniata</taxon>
        <taxon>Vertebrata</taxon>
        <taxon>Cyclostomata</taxon>
        <taxon>Hyperoartia</taxon>
        <taxon>Petromyzontiformes</taxon>
        <taxon>Petromyzontidae</taxon>
        <taxon>Petromyzon</taxon>
    </lineage>
</organism>
<dbReference type="PROSITE" id="PS00027">
    <property type="entry name" value="HOMEOBOX_1"/>
    <property type="match status" value="1"/>
</dbReference>
<dbReference type="Pfam" id="PF00046">
    <property type="entry name" value="Homeodomain"/>
    <property type="match status" value="1"/>
</dbReference>
<keyword evidence="6 9" id="KW-0371">Homeobox</keyword>